<dbReference type="EMBL" id="MN740624">
    <property type="protein sequence ID" value="QHU36044.1"/>
    <property type="molecule type" value="Genomic_DNA"/>
</dbReference>
<dbReference type="AlphaFoldDB" id="A0A6C0M2K3"/>
<reference evidence="1" key="1">
    <citation type="journal article" date="2020" name="Nature">
        <title>Giant virus diversity and host interactions through global metagenomics.</title>
        <authorList>
            <person name="Schulz F."/>
            <person name="Roux S."/>
            <person name="Paez-Espino D."/>
            <person name="Jungbluth S."/>
            <person name="Walsh D.A."/>
            <person name="Denef V.J."/>
            <person name="McMahon K.D."/>
            <person name="Konstantinidis K.T."/>
            <person name="Eloe-Fadrosh E.A."/>
            <person name="Kyrpides N.C."/>
            <person name="Woyke T."/>
        </authorList>
    </citation>
    <scope>NUCLEOTIDE SEQUENCE</scope>
    <source>
        <strain evidence="1">GVMAG-S-1035085-51</strain>
    </source>
</reference>
<proteinExistence type="predicted"/>
<accession>A0A6C0M2K3</accession>
<name>A0A6C0M2K3_9ZZZZ</name>
<evidence type="ECO:0000313" key="1">
    <source>
        <dbReference type="EMBL" id="QHU36044.1"/>
    </source>
</evidence>
<organism evidence="1">
    <name type="scientific">viral metagenome</name>
    <dbReference type="NCBI Taxonomy" id="1070528"/>
    <lineage>
        <taxon>unclassified sequences</taxon>
        <taxon>metagenomes</taxon>
        <taxon>organismal metagenomes</taxon>
    </lineage>
</organism>
<protein>
    <submittedName>
        <fullName evidence="1">Uncharacterized protein</fullName>
    </submittedName>
</protein>
<sequence length="497" mass="58645">MDTKELGFFESMKRKLLKGKKELDITNDKYPTYHIRYHGSLIPNSIIKIPENVTLMIPYCCGFINVENNIQAMDLAFNSEYYRNMSGNILTIRGKKYIKLQPGMEMCDLSLDISKDIGYMGIMNGEQLISKHINTHVLRKDQPIHISEDTLILSIMLNKILYSNLPEPNKKDIYLTEKTEKNNRHMEFKKLIPDNFIIKIFLYYCGKKYFDYYYRLNDNINDVLIICFMNILDDIMQKADTENLPLPIFICNYILNNQSIWDHPEIKLEDYPFEASNLTINNEQIIKNVNFASNFFGSIFYELFELEYASEIEKNFYKEIVIPKNGPIRLSDVVNYMHKEYPLGVFLVNISCQGVKDEDSICMISRCIDKLIRVELNGPNYKLIREIFTETDIEKMCKILDMYPVKGLEITNIERRLINVINSGCTDQIVNTFTYQLYKKHPNLYEYLLRFMKHFSVINNNIIIVILNDYITDKYNEEKDHNKRLYISSIMGKLKRI</sequence>